<dbReference type="PANTHER" id="PTHR38687">
    <property type="entry name" value="CELL DIVISION PROTEIN DEDD-RELATED"/>
    <property type="match status" value="1"/>
</dbReference>
<name>D9PLL0_9ZZZZ</name>
<protein>
    <submittedName>
        <fullName evidence="3">Tetratricopeptide TPR_2 repeat protein</fullName>
    </submittedName>
</protein>
<feature type="domain" description="SPOR" evidence="2">
    <location>
        <begin position="75"/>
        <end position="154"/>
    </location>
</feature>
<reference evidence="3" key="2">
    <citation type="journal article" date="2011" name="Microb. Ecol.">
        <title>Taxonomic and Functional Metagenomic Profiling of the Microbial Community in the Anoxic Sediment of a Sub-saline Shallow Lake (Laguna de Carrizo, Central Spain).</title>
        <authorList>
            <person name="Ferrer M."/>
            <person name="Guazzaroni M.E."/>
            <person name="Richter M."/>
            <person name="Garcia-Salamanca A."/>
            <person name="Yarza P."/>
            <person name="Suarez-Suarez A."/>
            <person name="Solano J."/>
            <person name="Alcaide M."/>
            <person name="van Dillewijn P."/>
            <person name="Molina-Henares M.A."/>
            <person name="Lopez-Cortes N."/>
            <person name="Al-Ramahi Y."/>
            <person name="Guerrero C."/>
            <person name="Acosta A."/>
            <person name="de Eugenio L.I."/>
            <person name="Martinez V."/>
            <person name="Marques S."/>
            <person name="Rojo F."/>
            <person name="Santero E."/>
            <person name="Genilloud O."/>
            <person name="Perez-Perez J."/>
            <person name="Rossello-Mora R."/>
            <person name="Ramos J.L."/>
        </authorList>
    </citation>
    <scope>NUCLEOTIDE SEQUENCE</scope>
</reference>
<dbReference type="GO" id="GO:0032506">
    <property type="term" value="P:cytokinetic process"/>
    <property type="evidence" value="ECO:0007669"/>
    <property type="project" value="TreeGrafter"/>
</dbReference>
<dbReference type="InterPro" id="IPR036680">
    <property type="entry name" value="SPOR-like_sf"/>
</dbReference>
<dbReference type="InterPro" id="IPR052521">
    <property type="entry name" value="Cell_div_SPOR-domain"/>
</dbReference>
<evidence type="ECO:0000313" key="3">
    <source>
        <dbReference type="EMBL" id="EFK95554.1"/>
    </source>
</evidence>
<organism evidence="3">
    <name type="scientific">sediment metagenome</name>
    <dbReference type="NCBI Taxonomy" id="749907"/>
    <lineage>
        <taxon>unclassified sequences</taxon>
        <taxon>metagenomes</taxon>
        <taxon>ecological metagenomes</taxon>
    </lineage>
</organism>
<reference evidence="3" key="1">
    <citation type="submission" date="2010-07" db="EMBL/GenBank/DDBJ databases">
        <authorList>
            <consortium name="CONSOLIDER consortium CSD2007-00005"/>
            <person name="Guazzaroni M.-E."/>
            <person name="Richter M."/>
            <person name="Garcia-Salamanca A."/>
            <person name="Yarza P."/>
            <person name="Ferrer M."/>
        </authorList>
    </citation>
    <scope>NUCLEOTIDE SEQUENCE</scope>
</reference>
<proteinExistence type="predicted"/>
<dbReference type="GO" id="GO:0042834">
    <property type="term" value="F:peptidoglycan binding"/>
    <property type="evidence" value="ECO:0007669"/>
    <property type="project" value="InterPro"/>
</dbReference>
<evidence type="ECO:0000259" key="2">
    <source>
        <dbReference type="PROSITE" id="PS51724"/>
    </source>
</evidence>
<feature type="region of interest" description="Disordered" evidence="1">
    <location>
        <begin position="1"/>
        <end position="67"/>
    </location>
</feature>
<dbReference type="Gene3D" id="3.30.70.1070">
    <property type="entry name" value="Sporulation related repeat"/>
    <property type="match status" value="1"/>
</dbReference>
<gene>
    <name evidence="3" type="ORF">LDC_2433</name>
</gene>
<comment type="caution">
    <text evidence="3">The sequence shown here is derived from an EMBL/GenBank/DDBJ whole genome shotgun (WGS) entry which is preliminary data.</text>
</comment>
<dbReference type="PROSITE" id="PS51724">
    <property type="entry name" value="SPOR"/>
    <property type="match status" value="1"/>
</dbReference>
<accession>D9PLL0</accession>
<evidence type="ECO:0000256" key="1">
    <source>
        <dbReference type="SAM" id="MobiDB-lite"/>
    </source>
</evidence>
<feature type="compositionally biased region" description="Basic and acidic residues" evidence="1">
    <location>
        <begin position="1"/>
        <end position="10"/>
    </location>
</feature>
<dbReference type="Pfam" id="PF05036">
    <property type="entry name" value="SPOR"/>
    <property type="match status" value="1"/>
</dbReference>
<dbReference type="GO" id="GO:0030428">
    <property type="term" value="C:cell septum"/>
    <property type="evidence" value="ECO:0007669"/>
    <property type="project" value="TreeGrafter"/>
</dbReference>
<dbReference type="PANTHER" id="PTHR38687:SF1">
    <property type="entry name" value="CELL DIVISION PROTEIN DEDD"/>
    <property type="match status" value="1"/>
</dbReference>
<dbReference type="InterPro" id="IPR007730">
    <property type="entry name" value="SPOR-like_dom"/>
</dbReference>
<dbReference type="EMBL" id="ADZX01000739">
    <property type="protein sequence ID" value="EFK95554.1"/>
    <property type="molecule type" value="Genomic_DNA"/>
</dbReference>
<dbReference type="AlphaFoldDB" id="D9PLL0"/>
<dbReference type="SUPFAM" id="SSF110997">
    <property type="entry name" value="Sporulation related repeat"/>
    <property type="match status" value="2"/>
</dbReference>
<sequence length="223" mass="24822">MVSKEEKLAELETPTTITQAKADKARVEENEPPMSTTNQPLAPDVAAKEDPQTVPAQTGPAAKPAAPEVTSLRLHTPQYPYSVYLGSFKTSGAVNKALIEYQEKGLSVYWTRVDLGDKGVWFRFFTGYFRTKEEAENFIRKRKIPGATPGTTKYAAFIGSYESDKEVEDRKQTLVSAGFYPYTIKGAEGKSLIYSGAFDRKDYAEKERKALSSKGIRSEVVER</sequence>
<dbReference type="GO" id="GO:0032153">
    <property type="term" value="C:cell division site"/>
    <property type="evidence" value="ECO:0007669"/>
    <property type="project" value="TreeGrafter"/>
</dbReference>